<dbReference type="RefSeq" id="WP_135758664.1">
    <property type="nucleotide sequence ID" value="NZ_RQHW01000002.1"/>
</dbReference>
<keyword evidence="1" id="KW-0808">Transferase</keyword>
<reference evidence="1" key="1">
    <citation type="journal article" date="2019" name="PLoS Negl. Trop. Dis.">
        <title>Revisiting the worldwide diversity of Leptospira species in the environment.</title>
        <authorList>
            <person name="Vincent A.T."/>
            <person name="Schiettekatte O."/>
            <person name="Bourhy P."/>
            <person name="Veyrier F.J."/>
            <person name="Picardeau M."/>
        </authorList>
    </citation>
    <scope>NUCLEOTIDE SEQUENCE [LARGE SCALE GENOMIC DNA]</scope>
    <source>
        <strain evidence="1">201300427</strain>
    </source>
</reference>
<organism evidence="1 2">
    <name type="scientific">Leptospira idonii</name>
    <dbReference type="NCBI Taxonomy" id="1193500"/>
    <lineage>
        <taxon>Bacteria</taxon>
        <taxon>Pseudomonadati</taxon>
        <taxon>Spirochaetota</taxon>
        <taxon>Spirochaetia</taxon>
        <taxon>Leptospirales</taxon>
        <taxon>Leptospiraceae</taxon>
        <taxon>Leptospira</taxon>
    </lineage>
</organism>
<dbReference type="PANTHER" id="PTHR36529">
    <property type="entry name" value="SLL1095 PROTEIN"/>
    <property type="match status" value="1"/>
</dbReference>
<dbReference type="SUPFAM" id="SSF53448">
    <property type="entry name" value="Nucleotide-diphospho-sugar transferases"/>
    <property type="match status" value="1"/>
</dbReference>
<dbReference type="GO" id="GO:0016740">
    <property type="term" value="F:transferase activity"/>
    <property type="evidence" value="ECO:0007669"/>
    <property type="project" value="UniProtKB-KW"/>
</dbReference>
<name>A0A4R9M7T1_9LEPT</name>
<proteinExistence type="predicted"/>
<gene>
    <name evidence="1" type="ORF">EHS15_01015</name>
</gene>
<dbReference type="EMBL" id="RQHW01000002">
    <property type="protein sequence ID" value="TGN21129.1"/>
    <property type="molecule type" value="Genomic_DNA"/>
</dbReference>
<evidence type="ECO:0000313" key="1">
    <source>
        <dbReference type="EMBL" id="TGN21129.1"/>
    </source>
</evidence>
<protein>
    <submittedName>
        <fullName evidence="1">Glycosyltransferase</fullName>
    </submittedName>
</protein>
<dbReference type="Gene3D" id="3.90.550.10">
    <property type="entry name" value="Spore Coat Polysaccharide Biosynthesis Protein SpsA, Chain A"/>
    <property type="match status" value="1"/>
</dbReference>
<accession>A0A4R9M7T1</accession>
<dbReference type="InterPro" id="IPR018641">
    <property type="entry name" value="Trfase_1_rSAM/seldom-assoc"/>
</dbReference>
<dbReference type="NCBIfam" id="TIGR04282">
    <property type="entry name" value="glyco_like_cofC"/>
    <property type="match status" value="1"/>
</dbReference>
<dbReference type="OrthoDB" id="9810303at2"/>
<dbReference type="Pfam" id="PF09837">
    <property type="entry name" value="DUF2064"/>
    <property type="match status" value="1"/>
</dbReference>
<keyword evidence="2" id="KW-1185">Reference proteome</keyword>
<sequence>MENKALIIFAKKPELGKVKTRLAKDLGETEALLAYERLLKITEDVTEGSWMKKYLFWEGEIPKQSDFFSSGYVYKSQKNGDLGFKMKSAFEEILPLHSQVCIIGTDCPYLDESILKTSFDLLENDSDLVIGPAMDGGYYLLGMRKLHGEVFEGVEWSTDRVFATTVSIAIEKRLTVKELPKLRDIDTIEDYYIWKN</sequence>
<comment type="caution">
    <text evidence="1">The sequence shown here is derived from an EMBL/GenBank/DDBJ whole genome shotgun (WGS) entry which is preliminary data.</text>
</comment>
<dbReference type="Proteomes" id="UP000298058">
    <property type="component" value="Unassembled WGS sequence"/>
</dbReference>
<dbReference type="PANTHER" id="PTHR36529:SF1">
    <property type="entry name" value="GLYCOSYLTRANSFERASE"/>
    <property type="match status" value="1"/>
</dbReference>
<dbReference type="AlphaFoldDB" id="A0A4R9M7T1"/>
<dbReference type="InterPro" id="IPR029044">
    <property type="entry name" value="Nucleotide-diphossugar_trans"/>
</dbReference>
<evidence type="ECO:0000313" key="2">
    <source>
        <dbReference type="Proteomes" id="UP000298058"/>
    </source>
</evidence>